<keyword evidence="4 10" id="KW-0378">Hydrolase</keyword>
<dbReference type="GO" id="GO:0005737">
    <property type="term" value="C:cytoplasm"/>
    <property type="evidence" value="ECO:0007669"/>
    <property type="project" value="UniProtKB-SubCell"/>
</dbReference>
<evidence type="ECO:0000256" key="4">
    <source>
        <dbReference type="ARBA" id="ARBA00022801"/>
    </source>
</evidence>
<feature type="region of interest" description="Disordered" evidence="11">
    <location>
        <begin position="1"/>
        <end position="159"/>
    </location>
</feature>
<evidence type="ECO:0000256" key="7">
    <source>
        <dbReference type="ARBA" id="ARBA00023170"/>
    </source>
</evidence>
<dbReference type="InterPro" id="IPR000897">
    <property type="entry name" value="SRP54_GTPase_dom"/>
</dbReference>
<dbReference type="Pfam" id="PF00448">
    <property type="entry name" value="SRP54"/>
    <property type="match status" value="1"/>
</dbReference>
<dbReference type="InterPro" id="IPR013822">
    <property type="entry name" value="Signal_recog_particl_SRP54_hlx"/>
</dbReference>
<dbReference type="NCBIfam" id="TIGR00064">
    <property type="entry name" value="ftsY"/>
    <property type="match status" value="1"/>
</dbReference>
<gene>
    <name evidence="10" type="primary">ftsY</name>
    <name evidence="15" type="ordered locus">PB2503_04077</name>
</gene>
<dbReference type="InterPro" id="IPR042101">
    <property type="entry name" value="SRP54_N_sf"/>
</dbReference>
<reference evidence="16" key="1">
    <citation type="submission" date="2010-08" db="EMBL/GenBank/DDBJ databases">
        <title>Genome sequence of Parvularcula bermudensis HTCC2503.</title>
        <authorList>
            <person name="Kang D.-M."/>
            <person name="Oh H.-M."/>
            <person name="Cho J.-C."/>
        </authorList>
    </citation>
    <scope>NUCLEOTIDE SEQUENCE [LARGE SCALE GENOMIC DNA]</scope>
    <source>
        <strain evidence="16">ATCC BAA-594 / HTCC2503 / KCTC 12087</strain>
    </source>
</reference>
<dbReference type="STRING" id="314260.PB2503_04077"/>
<dbReference type="InterPro" id="IPR027417">
    <property type="entry name" value="P-loop_NTPase"/>
</dbReference>
<dbReference type="Pfam" id="PF02881">
    <property type="entry name" value="SRP54_N"/>
    <property type="match status" value="1"/>
</dbReference>
<feature type="binding site" evidence="10">
    <location>
        <begin position="262"/>
        <end position="269"/>
    </location>
    <ligand>
        <name>GTP</name>
        <dbReference type="ChEBI" id="CHEBI:37565"/>
    </ligand>
</feature>
<dbReference type="HAMAP" id="MF_00920">
    <property type="entry name" value="FtsY"/>
    <property type="match status" value="1"/>
</dbReference>
<keyword evidence="6 10" id="KW-0472">Membrane</keyword>
<dbReference type="PANTHER" id="PTHR43134:SF1">
    <property type="entry name" value="SIGNAL RECOGNITION PARTICLE RECEPTOR SUBUNIT ALPHA"/>
    <property type="match status" value="1"/>
</dbReference>
<dbReference type="eggNOG" id="COG0552">
    <property type="taxonomic scope" value="Bacteria"/>
</dbReference>
<dbReference type="EMBL" id="CP002156">
    <property type="protein sequence ID" value="ADM08890.1"/>
    <property type="molecule type" value="Genomic_DNA"/>
</dbReference>
<dbReference type="KEGG" id="pbr:PB2503_04077"/>
<feature type="compositionally biased region" description="Basic and acidic residues" evidence="11">
    <location>
        <begin position="13"/>
        <end position="44"/>
    </location>
</feature>
<evidence type="ECO:0000259" key="13">
    <source>
        <dbReference type="SMART" id="SM00962"/>
    </source>
</evidence>
<keyword evidence="5 10" id="KW-0342">GTP-binding</keyword>
<comment type="catalytic activity">
    <reaction evidence="8 10">
        <text>GTP + H2O = GDP + phosphate + H(+)</text>
        <dbReference type="Rhea" id="RHEA:19669"/>
        <dbReference type="ChEBI" id="CHEBI:15377"/>
        <dbReference type="ChEBI" id="CHEBI:15378"/>
        <dbReference type="ChEBI" id="CHEBI:37565"/>
        <dbReference type="ChEBI" id="CHEBI:43474"/>
        <dbReference type="ChEBI" id="CHEBI:58189"/>
        <dbReference type="EC" id="3.6.5.4"/>
    </reaction>
</comment>
<keyword evidence="1 10" id="KW-1003">Cell membrane</keyword>
<dbReference type="Proteomes" id="UP000001302">
    <property type="component" value="Chromosome"/>
</dbReference>
<dbReference type="OrthoDB" id="9804720at2"/>
<keyword evidence="10" id="KW-0997">Cell inner membrane</keyword>
<evidence type="ECO:0000256" key="3">
    <source>
        <dbReference type="ARBA" id="ARBA00022741"/>
    </source>
</evidence>
<dbReference type="GO" id="GO:0005886">
    <property type="term" value="C:plasma membrane"/>
    <property type="evidence" value="ECO:0007669"/>
    <property type="project" value="UniProtKB-SubCell"/>
</dbReference>
<dbReference type="GO" id="GO:0005047">
    <property type="term" value="F:signal recognition particle binding"/>
    <property type="evidence" value="ECO:0007669"/>
    <property type="project" value="TreeGrafter"/>
</dbReference>
<feature type="domain" description="AAA+ ATPase" evidence="12">
    <location>
        <begin position="254"/>
        <end position="437"/>
    </location>
</feature>
<keyword evidence="3 10" id="KW-0547">Nucleotide-binding</keyword>
<dbReference type="SMART" id="SM00382">
    <property type="entry name" value="AAA"/>
    <property type="match status" value="1"/>
</dbReference>
<dbReference type="PANTHER" id="PTHR43134">
    <property type="entry name" value="SIGNAL RECOGNITION PARTICLE RECEPTOR SUBUNIT ALPHA"/>
    <property type="match status" value="1"/>
</dbReference>
<feature type="domain" description="SRP54-type proteins GTP-binding" evidence="13">
    <location>
        <begin position="255"/>
        <end position="456"/>
    </location>
</feature>
<dbReference type="InterPro" id="IPR004390">
    <property type="entry name" value="SR_rcpt_FtsY"/>
</dbReference>
<comment type="subunit">
    <text evidence="10">Part of the signal recognition particle protein translocation system, which is composed of SRP and FtsY. SRP is a ribonucleoprotein composed of Ffh and a 4.5S RNA molecule.</text>
</comment>
<keyword evidence="2 10" id="KW-0963">Cytoplasm</keyword>
<evidence type="ECO:0000256" key="2">
    <source>
        <dbReference type="ARBA" id="ARBA00022490"/>
    </source>
</evidence>
<evidence type="ECO:0000259" key="14">
    <source>
        <dbReference type="SMART" id="SM00963"/>
    </source>
</evidence>
<sequence>MAEKRGLFGKLFGRKDKTPAEAGPPHEEPDAREEAARDENEAEARAVAADELADNVFAETAPLEDEAELRTPHRPAPPPEDDAVPQDDQGEMTAPAAPEPEPAAPPADASSADPLEEASEAPVTDPPAPAPTTPTDRPTDTPAEKPTDQPTDKPKGFFGRLRSGLAKTSAKLSGGIGTIFTKKRLDDDTLEELEDLLIMADIGVPTTTRIITQLAKDKFDQEVSGEDIRAILSREIETTLAPLEAQLAPDGTHGPHVILMTGVNGAGKTTTIGKLAQQFTAEGKSVLLAACDTFRAAAIEQLTVWGERVGVPVISREQGADPAALAYDAVAKAQAEGIDIVLIDTAGRLQNRRELMDELGKIVRVVKKLDDSAPHDAVLVLDATVGQNALSQTEAFLETAKITGLIMTKLDGTARGGVLVALGDKFGLPIHAIGVGETVEDLQPFRASAFAAALTAAAE</sequence>
<dbReference type="AlphaFoldDB" id="E0TEK7"/>
<feature type="compositionally biased region" description="Acidic residues" evidence="11">
    <location>
        <begin position="79"/>
        <end position="90"/>
    </location>
</feature>
<dbReference type="GO" id="GO:0006614">
    <property type="term" value="P:SRP-dependent cotranslational protein targeting to membrane"/>
    <property type="evidence" value="ECO:0007669"/>
    <property type="project" value="InterPro"/>
</dbReference>
<dbReference type="SMART" id="SM00963">
    <property type="entry name" value="SRP54_N"/>
    <property type="match status" value="1"/>
</dbReference>
<evidence type="ECO:0000256" key="8">
    <source>
        <dbReference type="ARBA" id="ARBA00048027"/>
    </source>
</evidence>
<dbReference type="SUPFAM" id="SSF47364">
    <property type="entry name" value="Domain of the SRP/SRP receptor G-proteins"/>
    <property type="match status" value="1"/>
</dbReference>
<dbReference type="FunFam" id="1.20.120.140:FF:000002">
    <property type="entry name" value="Signal recognition particle receptor FtsY"/>
    <property type="match status" value="1"/>
</dbReference>
<dbReference type="CDD" id="cd17874">
    <property type="entry name" value="FtsY"/>
    <property type="match status" value="1"/>
</dbReference>
<dbReference type="GO" id="GO:0003924">
    <property type="term" value="F:GTPase activity"/>
    <property type="evidence" value="ECO:0007669"/>
    <property type="project" value="UniProtKB-UniRule"/>
</dbReference>
<feature type="domain" description="Signal recognition particle SRP54 helical bundle" evidence="14">
    <location>
        <begin position="161"/>
        <end position="240"/>
    </location>
</feature>
<dbReference type="EC" id="3.6.5.4" evidence="10"/>
<feature type="binding site" evidence="10">
    <location>
        <begin position="344"/>
        <end position="348"/>
    </location>
    <ligand>
        <name>GTP</name>
        <dbReference type="ChEBI" id="CHEBI:37565"/>
    </ligand>
</feature>
<evidence type="ECO:0000256" key="11">
    <source>
        <dbReference type="SAM" id="MobiDB-lite"/>
    </source>
</evidence>
<comment type="subcellular location">
    <subcellularLocation>
        <location evidence="10">Cell inner membrane</location>
        <topology evidence="10">Peripheral membrane protein</topology>
        <orientation evidence="10">Cytoplasmic side</orientation>
    </subcellularLocation>
    <subcellularLocation>
        <location evidence="10">Cytoplasm</location>
    </subcellularLocation>
</comment>
<evidence type="ECO:0000256" key="6">
    <source>
        <dbReference type="ARBA" id="ARBA00023136"/>
    </source>
</evidence>
<keyword evidence="16" id="KW-1185">Reference proteome</keyword>
<organism evidence="15 16">
    <name type="scientific">Parvularcula bermudensis (strain ATCC BAA-594 / HTCC2503 / KCTC 12087)</name>
    <dbReference type="NCBI Taxonomy" id="314260"/>
    <lineage>
        <taxon>Bacteria</taxon>
        <taxon>Pseudomonadati</taxon>
        <taxon>Pseudomonadota</taxon>
        <taxon>Alphaproteobacteria</taxon>
        <taxon>Parvularculales</taxon>
        <taxon>Parvularculaceae</taxon>
        <taxon>Parvularcula</taxon>
    </lineage>
</organism>
<name>E0TEK7_PARBH</name>
<evidence type="ECO:0000256" key="1">
    <source>
        <dbReference type="ARBA" id="ARBA00022475"/>
    </source>
</evidence>
<dbReference type="Gene3D" id="3.40.50.300">
    <property type="entry name" value="P-loop containing nucleotide triphosphate hydrolases"/>
    <property type="match status" value="1"/>
</dbReference>
<evidence type="ECO:0000256" key="10">
    <source>
        <dbReference type="HAMAP-Rule" id="MF_00920"/>
    </source>
</evidence>
<dbReference type="InterPro" id="IPR003593">
    <property type="entry name" value="AAA+_ATPase"/>
</dbReference>
<accession>E0TEK7</accession>
<feature type="binding site" evidence="10">
    <location>
        <begin position="408"/>
        <end position="411"/>
    </location>
    <ligand>
        <name>GTP</name>
        <dbReference type="ChEBI" id="CHEBI:37565"/>
    </ligand>
</feature>
<comment type="similarity">
    <text evidence="10">Belongs to the GTP-binding SRP family. FtsY subfamily.</text>
</comment>
<evidence type="ECO:0000313" key="15">
    <source>
        <dbReference type="EMBL" id="ADM08890.1"/>
    </source>
</evidence>
<dbReference type="RefSeq" id="WP_013299864.1">
    <property type="nucleotide sequence ID" value="NC_014414.1"/>
</dbReference>
<dbReference type="InterPro" id="IPR036225">
    <property type="entry name" value="SRP/SRP_N"/>
</dbReference>
<comment type="function">
    <text evidence="9 10">Involved in targeting and insertion of nascent membrane proteins into the cytoplasmic membrane. Acts as a receptor for the complex formed by the signal recognition particle (SRP) and the ribosome-nascent chain (RNC). Interaction with SRP-RNC leads to the transfer of the RNC complex to the Sec translocase for insertion into the membrane, the hydrolysis of GTP by both Ffh and FtsY, and the dissociation of the SRP-FtsY complex into the individual components.</text>
</comment>
<dbReference type="GO" id="GO:0005525">
    <property type="term" value="F:GTP binding"/>
    <property type="evidence" value="ECO:0007669"/>
    <property type="project" value="UniProtKB-UniRule"/>
</dbReference>
<keyword evidence="7 10" id="KW-0675">Receptor</keyword>
<evidence type="ECO:0000313" key="16">
    <source>
        <dbReference type="Proteomes" id="UP000001302"/>
    </source>
</evidence>
<dbReference type="HOGENOM" id="CLU_009301_9_1_5"/>
<dbReference type="FunFam" id="3.40.50.300:FF:000053">
    <property type="entry name" value="Signal recognition particle receptor FtsY"/>
    <property type="match status" value="1"/>
</dbReference>
<feature type="compositionally biased region" description="Basic and acidic residues" evidence="11">
    <location>
        <begin position="137"/>
        <end position="155"/>
    </location>
</feature>
<proteinExistence type="inferred from homology"/>
<evidence type="ECO:0000256" key="5">
    <source>
        <dbReference type="ARBA" id="ARBA00023134"/>
    </source>
</evidence>
<protein>
    <recommendedName>
        <fullName evidence="10">Signal recognition particle receptor FtsY</fullName>
        <shortName evidence="10">SRP receptor</shortName>
        <ecNumber evidence="10">3.6.5.4</ecNumber>
    </recommendedName>
</protein>
<evidence type="ECO:0000259" key="12">
    <source>
        <dbReference type="SMART" id="SM00382"/>
    </source>
</evidence>
<evidence type="ECO:0000256" key="9">
    <source>
        <dbReference type="ARBA" id="ARBA00053570"/>
    </source>
</evidence>
<dbReference type="Gene3D" id="1.20.120.140">
    <property type="entry name" value="Signal recognition particle SRP54, nucleotide-binding domain"/>
    <property type="match status" value="1"/>
</dbReference>
<reference evidence="15 16" key="2">
    <citation type="journal article" date="2011" name="J. Bacteriol.">
        <title>Complete genome sequence of strain HTCC2503T of Parvularcula bermudensis, the type species of the order "Parvularculales" in the class Alphaproteobacteria.</title>
        <authorList>
            <person name="Oh H.M."/>
            <person name="Kang I."/>
            <person name="Vergin K.L."/>
            <person name="Kang D."/>
            <person name="Rhee K.H."/>
            <person name="Giovannoni S.J."/>
            <person name="Cho J.C."/>
        </authorList>
    </citation>
    <scope>NUCLEOTIDE SEQUENCE [LARGE SCALE GENOMIC DNA]</scope>
    <source>
        <strain evidence="16">ATCC BAA-594 / HTCC2503 / KCTC 12087</strain>
    </source>
</reference>
<dbReference type="SUPFAM" id="SSF52540">
    <property type="entry name" value="P-loop containing nucleoside triphosphate hydrolases"/>
    <property type="match status" value="1"/>
</dbReference>
<dbReference type="SMART" id="SM00962">
    <property type="entry name" value="SRP54"/>
    <property type="match status" value="1"/>
</dbReference>